<protein>
    <recommendedName>
        <fullName evidence="3">F-box domain-containing protein</fullName>
    </recommendedName>
</protein>
<feature type="region of interest" description="Disordered" evidence="1">
    <location>
        <begin position="89"/>
        <end position="132"/>
    </location>
</feature>
<proteinExistence type="predicted"/>
<dbReference type="PANTHER" id="PTHR35545">
    <property type="entry name" value="F-BOX DOMAIN-CONTAINING PROTEIN"/>
    <property type="match status" value="1"/>
</dbReference>
<dbReference type="AlphaFoldDB" id="A0A0E0KPJ9"/>
<dbReference type="HOGENOM" id="CLU_606075_0_0_1"/>
<keyword evidence="2" id="KW-0472">Membrane</keyword>
<dbReference type="SUPFAM" id="SSF81383">
    <property type="entry name" value="F-box domain"/>
    <property type="match status" value="1"/>
</dbReference>
<dbReference type="PANTHER" id="PTHR35545:SF26">
    <property type="entry name" value="F-BOX DOMAIN-CONTAINING PROTEIN"/>
    <property type="match status" value="1"/>
</dbReference>
<dbReference type="STRING" id="4537.A0A0E0KPJ9"/>
<feature type="domain" description="F-box" evidence="3">
    <location>
        <begin position="27"/>
        <end position="75"/>
    </location>
</feature>
<feature type="region of interest" description="Disordered" evidence="1">
    <location>
        <begin position="1"/>
        <end position="28"/>
    </location>
</feature>
<dbReference type="CDD" id="cd09917">
    <property type="entry name" value="F-box_SF"/>
    <property type="match status" value="1"/>
</dbReference>
<dbReference type="EnsemblPlants" id="OPUNC04G07800.1">
    <property type="protein sequence ID" value="OPUNC04G07800.1"/>
    <property type="gene ID" value="OPUNC04G07800"/>
</dbReference>
<dbReference type="Gramene" id="OPUNC04G07800.1">
    <property type="protein sequence ID" value="OPUNC04G07800.1"/>
    <property type="gene ID" value="OPUNC04G07800"/>
</dbReference>
<feature type="compositionally biased region" description="Polar residues" evidence="1">
    <location>
        <begin position="90"/>
        <end position="102"/>
    </location>
</feature>
<evidence type="ECO:0000313" key="5">
    <source>
        <dbReference type="Proteomes" id="UP000026962"/>
    </source>
</evidence>
<evidence type="ECO:0000256" key="1">
    <source>
        <dbReference type="SAM" id="MobiDB-lite"/>
    </source>
</evidence>
<evidence type="ECO:0000313" key="4">
    <source>
        <dbReference type="EnsemblPlants" id="OPUNC04G07800.1"/>
    </source>
</evidence>
<organism evidence="4">
    <name type="scientific">Oryza punctata</name>
    <name type="common">Red rice</name>
    <dbReference type="NCBI Taxonomy" id="4537"/>
    <lineage>
        <taxon>Eukaryota</taxon>
        <taxon>Viridiplantae</taxon>
        <taxon>Streptophyta</taxon>
        <taxon>Embryophyta</taxon>
        <taxon>Tracheophyta</taxon>
        <taxon>Spermatophyta</taxon>
        <taxon>Magnoliopsida</taxon>
        <taxon>Liliopsida</taxon>
        <taxon>Poales</taxon>
        <taxon>Poaceae</taxon>
        <taxon>BOP clade</taxon>
        <taxon>Oryzoideae</taxon>
        <taxon>Oryzeae</taxon>
        <taxon>Oryzinae</taxon>
        <taxon>Oryza</taxon>
    </lineage>
</organism>
<feature type="compositionally biased region" description="Basic residues" evidence="1">
    <location>
        <begin position="1"/>
        <end position="11"/>
    </location>
</feature>
<dbReference type="PROSITE" id="PS50181">
    <property type="entry name" value="FBOX"/>
    <property type="match status" value="1"/>
</dbReference>
<dbReference type="InterPro" id="IPR001810">
    <property type="entry name" value="F-box_dom"/>
</dbReference>
<dbReference type="InterPro" id="IPR036047">
    <property type="entry name" value="F-box-like_dom_sf"/>
</dbReference>
<keyword evidence="5" id="KW-1185">Reference proteome</keyword>
<sequence>MAVRPRRRRRSALPCAASHSGGGGEGDDRLRALPDELLLIVMRSLDTRSALSAATLSRHWARLPRELPALDFRVSNALLRGYHQRAAEFSSPSEGATTTWPGGSSRHPWRVHHQHSRRRRAPRRRLGGRLGTPNDAHRLINTAVDLWGVEELEVAINSVPWRRRKVWYFFFLQPVGAADVNGRPPLRLTKLTLRNCPLASVLTILVLESDDLPRSTQGFIYARLGLPASEEAAPQDHCRDLALVADARALPSSAAPITELRAPGTSCGRASCRLRHPWRPYTFTSSCKPATATWLVRITLAATIDKPVAAAPGREIIWPPATFRHRKLGVLVVAGFVAAGGAASARGGQVRWTLGVGGGEAAGRWRRAPPLDQNGGDQHPVWKELVQRDVEVVLVYIMTCIFWSETFYVFLGKDCLNSVKHIVAMFFFDHGVVLQMMAALHVRHTNNCNGLV</sequence>
<reference evidence="4" key="1">
    <citation type="submission" date="2015-04" db="UniProtKB">
        <authorList>
            <consortium name="EnsemblPlants"/>
        </authorList>
    </citation>
    <scope>IDENTIFICATION</scope>
</reference>
<dbReference type="Gene3D" id="1.20.1280.50">
    <property type="match status" value="1"/>
</dbReference>
<keyword evidence="2" id="KW-0812">Transmembrane</keyword>
<accession>A0A0E0KPJ9</accession>
<reference evidence="4" key="2">
    <citation type="submission" date="2018-05" db="EMBL/GenBank/DDBJ databases">
        <title>OpunRS2 (Oryza punctata Reference Sequence Version 2).</title>
        <authorList>
            <person name="Zhang J."/>
            <person name="Kudrna D."/>
            <person name="Lee S."/>
            <person name="Talag J."/>
            <person name="Welchert J."/>
            <person name="Wing R.A."/>
        </authorList>
    </citation>
    <scope>NUCLEOTIDE SEQUENCE [LARGE SCALE GENOMIC DNA]</scope>
</reference>
<name>A0A0E0KPJ9_ORYPU</name>
<dbReference type="Proteomes" id="UP000026962">
    <property type="component" value="Chromosome 4"/>
</dbReference>
<feature type="compositionally biased region" description="Basic residues" evidence="1">
    <location>
        <begin position="107"/>
        <end position="127"/>
    </location>
</feature>
<feature type="transmembrane region" description="Helical" evidence="2">
    <location>
        <begin position="328"/>
        <end position="345"/>
    </location>
</feature>
<dbReference type="Pfam" id="PF00646">
    <property type="entry name" value="F-box"/>
    <property type="match status" value="1"/>
</dbReference>
<evidence type="ECO:0000259" key="3">
    <source>
        <dbReference type="PROSITE" id="PS50181"/>
    </source>
</evidence>
<keyword evidence="2" id="KW-1133">Transmembrane helix</keyword>
<evidence type="ECO:0000256" key="2">
    <source>
        <dbReference type="SAM" id="Phobius"/>
    </source>
</evidence>
<feature type="transmembrane region" description="Helical" evidence="2">
    <location>
        <begin position="393"/>
        <end position="411"/>
    </location>
</feature>